<keyword evidence="2" id="KW-1185">Reference proteome</keyword>
<dbReference type="PANTHER" id="PTHR42865">
    <property type="entry name" value="PROTON/GLUTAMATE-ASPARTATE SYMPORTER"/>
    <property type="match status" value="1"/>
</dbReference>
<dbReference type="EMBL" id="JBEVCJ010000013">
    <property type="protein sequence ID" value="MET1255756.1"/>
    <property type="molecule type" value="Genomic_DNA"/>
</dbReference>
<gene>
    <name evidence="1" type="ORF">ABVT43_11520</name>
</gene>
<dbReference type="PANTHER" id="PTHR42865:SF7">
    <property type="entry name" value="PROTON_GLUTAMATE-ASPARTATE SYMPORTER"/>
    <property type="match status" value="1"/>
</dbReference>
<protein>
    <submittedName>
        <fullName evidence="1">Dicarboxylate/amino acid:cation symporter</fullName>
    </submittedName>
</protein>
<evidence type="ECO:0000313" key="2">
    <source>
        <dbReference type="Proteomes" id="UP001548189"/>
    </source>
</evidence>
<sequence length="430" mass="45967">MLLYIIFLLVVSTFLGYLLIKRHPLWQQIIIAISFGVLAGTLFESEFIQSISWTGEVFLRLIKMLIAPVVFFTLIAGICSLDNVQSLGLIGSRAISLYLLTTLMAVSIGLIVGSILMPGSGVDSQIILSTEPINVQSLPATQLSLSQRLINIIPVNPFYALLTGNILSIIFFAIVIGIGIIASGDKAKPFALIMKCVSSVFIEITKAIMMLAPIGIFGLIAVNVAQHGFAVFEILSKLVICVYLACFVQVSLVYGGILLQLKRVSVLTFFRKIASPLGIAFSTASSSGTLPVTLTTVQEKLKVNPSVSGSVLPLGATINMDGTSIYIGLVAIFAAQVFNIPLGLSEFLMIALTTTISSIGAAGVPSSALFMGISVLTVMGLSVEQAMIVVAFILPFDRIFDMIRTMTNVAGDCVVAYTVDRLLINRIDLS</sequence>
<proteinExistence type="predicted"/>
<dbReference type="PRINTS" id="PR00173">
    <property type="entry name" value="EDTRNSPORT"/>
</dbReference>
<dbReference type="InterPro" id="IPR036458">
    <property type="entry name" value="Na:dicarbo_symporter_sf"/>
</dbReference>
<name>A0ABV2BUY7_9GAMM</name>
<organism evidence="1 2">
    <name type="scientific">Aliikangiella maris</name>
    <dbReference type="NCBI Taxonomy" id="3162458"/>
    <lineage>
        <taxon>Bacteria</taxon>
        <taxon>Pseudomonadati</taxon>
        <taxon>Pseudomonadota</taxon>
        <taxon>Gammaproteobacteria</taxon>
        <taxon>Oceanospirillales</taxon>
        <taxon>Pleioneaceae</taxon>
        <taxon>Aliikangiella</taxon>
    </lineage>
</organism>
<reference evidence="1 2" key="1">
    <citation type="submission" date="2024-06" db="EMBL/GenBank/DDBJ databases">
        <authorList>
            <person name="Li F."/>
        </authorList>
    </citation>
    <scope>NUCLEOTIDE SEQUENCE [LARGE SCALE GENOMIC DNA]</scope>
    <source>
        <strain evidence="1 2">GXAS 311</strain>
    </source>
</reference>
<dbReference type="Pfam" id="PF00375">
    <property type="entry name" value="SDF"/>
    <property type="match status" value="1"/>
</dbReference>
<accession>A0ABV2BUY7</accession>
<comment type="caution">
    <text evidence="1">The sequence shown here is derived from an EMBL/GenBank/DDBJ whole genome shotgun (WGS) entry which is preliminary data.</text>
</comment>
<dbReference type="SUPFAM" id="SSF118215">
    <property type="entry name" value="Proton glutamate symport protein"/>
    <property type="match status" value="1"/>
</dbReference>
<dbReference type="InterPro" id="IPR001991">
    <property type="entry name" value="Na-dicarboxylate_symporter"/>
</dbReference>
<dbReference type="Gene3D" id="1.10.3860.10">
    <property type="entry name" value="Sodium:dicarboxylate symporter"/>
    <property type="match status" value="1"/>
</dbReference>
<dbReference type="Proteomes" id="UP001548189">
    <property type="component" value="Unassembled WGS sequence"/>
</dbReference>
<evidence type="ECO:0000313" key="1">
    <source>
        <dbReference type="EMBL" id="MET1255756.1"/>
    </source>
</evidence>